<dbReference type="GO" id="GO:0070181">
    <property type="term" value="F:small ribosomal subunit rRNA binding"/>
    <property type="evidence" value="ECO:0007669"/>
    <property type="project" value="UniProtKB-UniRule"/>
</dbReference>
<comment type="similarity">
    <text evidence="1 6 7 8">Belongs to the TRAFAC class TrmE-Era-EngA-EngB-Septin-like GTPase superfamily. Era GTPase family.</text>
</comment>
<keyword evidence="6" id="KW-1003">Cell membrane</keyword>
<dbReference type="GO" id="GO:0000028">
    <property type="term" value="P:ribosomal small subunit assembly"/>
    <property type="evidence" value="ECO:0007669"/>
    <property type="project" value="TreeGrafter"/>
</dbReference>
<dbReference type="AlphaFoldDB" id="A0A2K8NS57"/>
<dbReference type="GO" id="GO:0005829">
    <property type="term" value="C:cytosol"/>
    <property type="evidence" value="ECO:0007669"/>
    <property type="project" value="TreeGrafter"/>
</dbReference>
<gene>
    <name evidence="6 9" type="primary">era</name>
    <name evidence="9" type="ORF">EFREU_v1c03600</name>
</gene>
<dbReference type="Pfam" id="PF07650">
    <property type="entry name" value="KH_2"/>
    <property type="match status" value="1"/>
</dbReference>
<evidence type="ECO:0000313" key="10">
    <source>
        <dbReference type="Proteomes" id="UP000232222"/>
    </source>
</evidence>
<keyword evidence="4 6" id="KW-0694">RNA-binding</keyword>
<protein>
    <recommendedName>
        <fullName evidence="2 6">GTPase Era</fullName>
    </recommendedName>
</protein>
<dbReference type="InterPro" id="IPR030388">
    <property type="entry name" value="G_ERA_dom"/>
</dbReference>
<feature type="region of interest" description="G4" evidence="7">
    <location>
        <begin position="122"/>
        <end position="125"/>
    </location>
</feature>
<evidence type="ECO:0000256" key="4">
    <source>
        <dbReference type="ARBA" id="ARBA00022884"/>
    </source>
</evidence>
<keyword evidence="10" id="KW-1185">Reference proteome</keyword>
<proteinExistence type="inferred from homology"/>
<dbReference type="NCBIfam" id="NF000908">
    <property type="entry name" value="PRK00089.1"/>
    <property type="match status" value="1"/>
</dbReference>
<dbReference type="KEGG" id="efr:EFREU_v1c03600"/>
<dbReference type="InterPro" id="IPR027417">
    <property type="entry name" value="P-loop_NTPase"/>
</dbReference>
<feature type="region of interest" description="G2" evidence="7">
    <location>
        <begin position="38"/>
        <end position="42"/>
    </location>
</feature>
<dbReference type="Proteomes" id="UP000232222">
    <property type="component" value="Chromosome"/>
</dbReference>
<comment type="subcellular location">
    <subcellularLocation>
        <location evidence="6">Cytoplasm</location>
    </subcellularLocation>
    <subcellularLocation>
        <location evidence="6">Cell membrane</location>
        <topology evidence="6">Peripheral membrane protein</topology>
    </subcellularLocation>
</comment>
<name>A0A2K8NS57_9MOLU</name>
<comment type="function">
    <text evidence="6">An essential GTPase that binds both GDP and GTP, with rapid nucleotide exchange. Plays a role in 16S rRNA processing and 30S ribosomal subunit biogenesis and possibly also in cell cycle regulation and energy metabolism.</text>
</comment>
<dbReference type="PANTHER" id="PTHR42698:SF1">
    <property type="entry name" value="GTPASE ERA, MITOCHONDRIAL"/>
    <property type="match status" value="1"/>
</dbReference>
<feature type="binding site" evidence="6">
    <location>
        <begin position="122"/>
        <end position="125"/>
    </location>
    <ligand>
        <name>GTP</name>
        <dbReference type="ChEBI" id="CHEBI:37565"/>
    </ligand>
</feature>
<evidence type="ECO:0000256" key="5">
    <source>
        <dbReference type="ARBA" id="ARBA00023134"/>
    </source>
</evidence>
<dbReference type="InterPro" id="IPR005225">
    <property type="entry name" value="Small_GTP-bd"/>
</dbReference>
<evidence type="ECO:0000256" key="6">
    <source>
        <dbReference type="HAMAP-Rule" id="MF_00367"/>
    </source>
</evidence>
<feature type="region of interest" description="G5" evidence="7">
    <location>
        <begin position="152"/>
        <end position="154"/>
    </location>
</feature>
<dbReference type="HAMAP" id="MF_00367">
    <property type="entry name" value="GTPase_Era"/>
    <property type="match status" value="1"/>
</dbReference>
<keyword evidence="3 6" id="KW-0547">Nucleotide-binding</keyword>
<dbReference type="PROSITE" id="PS51713">
    <property type="entry name" value="G_ERA"/>
    <property type="match status" value="1"/>
</dbReference>
<dbReference type="CDD" id="cd22534">
    <property type="entry name" value="KH-II_Era"/>
    <property type="match status" value="1"/>
</dbReference>
<feature type="region of interest" description="G1" evidence="7">
    <location>
        <begin position="12"/>
        <end position="19"/>
    </location>
</feature>
<keyword evidence="6" id="KW-0690">Ribosome biogenesis</keyword>
<keyword evidence="6" id="KW-0472">Membrane</keyword>
<dbReference type="PANTHER" id="PTHR42698">
    <property type="entry name" value="GTPASE ERA"/>
    <property type="match status" value="1"/>
</dbReference>
<sequence>MSFKSGFVSVVGRPNVGKSSLVNNLIGTKVSIVTNKAQTTRNNIRGILTKEDDYQLIFMDTPGVHTPQKELDKVLNSTAFRSIKDSDVALFVVPANEKIGKNDLLLLKDLLKKDVPKVLLISKTDLVTPEELQTKIAEWATIAPELEQVITFNVGDDNSKANLIQALVDLVPESDYQFYPNGQHSDQSTRFLIKEILRENILFKAGQEVPHSVAILVDELQQTTTDINILATIIVERQSQKGIILGHQGDKIKDIKYKTRKELKRLFNKNIHLEVFVKVQENWRNSPSLLKKMGYDKDKY</sequence>
<evidence type="ECO:0000256" key="7">
    <source>
        <dbReference type="PROSITE-ProRule" id="PRU01050"/>
    </source>
</evidence>
<dbReference type="GO" id="GO:0043024">
    <property type="term" value="F:ribosomal small subunit binding"/>
    <property type="evidence" value="ECO:0007669"/>
    <property type="project" value="TreeGrafter"/>
</dbReference>
<reference evidence="9 10" key="1">
    <citation type="submission" date="2017-11" db="EMBL/GenBank/DDBJ databases">
        <title>Genome sequence of Entomoplasma freundtii BARC 318 (ATCC 51999).</title>
        <authorList>
            <person name="Lo W.-S."/>
            <person name="Gasparich G.E."/>
            <person name="Kuo C.-H."/>
        </authorList>
    </citation>
    <scope>NUCLEOTIDE SEQUENCE [LARGE SCALE GENOMIC DNA]</scope>
    <source>
        <strain evidence="9 10">BARC 318</strain>
    </source>
</reference>
<dbReference type="GO" id="GO:0003924">
    <property type="term" value="F:GTPase activity"/>
    <property type="evidence" value="ECO:0007669"/>
    <property type="project" value="UniProtKB-UniRule"/>
</dbReference>
<dbReference type="PROSITE" id="PS50823">
    <property type="entry name" value="KH_TYPE_2"/>
    <property type="match status" value="1"/>
</dbReference>
<evidence type="ECO:0000313" key="9">
    <source>
        <dbReference type="EMBL" id="ATZ16386.1"/>
    </source>
</evidence>
<dbReference type="SUPFAM" id="SSF54814">
    <property type="entry name" value="Prokaryotic type KH domain (KH-domain type II)"/>
    <property type="match status" value="1"/>
</dbReference>
<evidence type="ECO:0000256" key="3">
    <source>
        <dbReference type="ARBA" id="ARBA00022741"/>
    </source>
</evidence>
<dbReference type="InterPro" id="IPR004044">
    <property type="entry name" value="KH_dom_type_2"/>
</dbReference>
<evidence type="ECO:0000256" key="2">
    <source>
        <dbReference type="ARBA" id="ARBA00020484"/>
    </source>
</evidence>
<accession>A0A2K8NS57</accession>
<dbReference type="NCBIfam" id="TIGR00231">
    <property type="entry name" value="small_GTP"/>
    <property type="match status" value="1"/>
</dbReference>
<organism evidence="9 10">
    <name type="scientific">Entomoplasma freundtii</name>
    <dbReference type="NCBI Taxonomy" id="74700"/>
    <lineage>
        <taxon>Bacteria</taxon>
        <taxon>Bacillati</taxon>
        <taxon>Mycoplasmatota</taxon>
        <taxon>Mollicutes</taxon>
        <taxon>Entomoplasmatales</taxon>
        <taxon>Entomoplasmataceae</taxon>
        <taxon>Entomoplasma</taxon>
    </lineage>
</organism>
<dbReference type="Gene3D" id="3.40.50.300">
    <property type="entry name" value="P-loop containing nucleotide triphosphate hydrolases"/>
    <property type="match status" value="1"/>
</dbReference>
<dbReference type="SUPFAM" id="SSF52540">
    <property type="entry name" value="P-loop containing nucleoside triphosphate hydrolases"/>
    <property type="match status" value="1"/>
</dbReference>
<evidence type="ECO:0000256" key="1">
    <source>
        <dbReference type="ARBA" id="ARBA00007921"/>
    </source>
</evidence>
<dbReference type="InterPro" id="IPR009019">
    <property type="entry name" value="KH_sf_prok-type"/>
</dbReference>
<dbReference type="EMBL" id="CP024962">
    <property type="protein sequence ID" value="ATZ16386.1"/>
    <property type="molecule type" value="Genomic_DNA"/>
</dbReference>
<evidence type="ECO:0000256" key="8">
    <source>
        <dbReference type="RuleBase" id="RU003761"/>
    </source>
</evidence>
<feature type="binding site" evidence="6">
    <location>
        <begin position="60"/>
        <end position="64"/>
    </location>
    <ligand>
        <name>GTP</name>
        <dbReference type="ChEBI" id="CHEBI:37565"/>
    </ligand>
</feature>
<dbReference type="Gene3D" id="3.30.300.20">
    <property type="match status" value="1"/>
</dbReference>
<keyword evidence="5 6" id="KW-0342">GTP-binding</keyword>
<dbReference type="GO" id="GO:0005525">
    <property type="term" value="F:GTP binding"/>
    <property type="evidence" value="ECO:0007669"/>
    <property type="project" value="UniProtKB-UniRule"/>
</dbReference>
<dbReference type="InterPro" id="IPR005662">
    <property type="entry name" value="GTPase_Era-like"/>
</dbReference>
<dbReference type="InterPro" id="IPR015946">
    <property type="entry name" value="KH_dom-like_a/b"/>
</dbReference>
<feature type="binding site" evidence="6">
    <location>
        <begin position="12"/>
        <end position="19"/>
    </location>
    <ligand>
        <name>GTP</name>
        <dbReference type="ChEBI" id="CHEBI:37565"/>
    </ligand>
</feature>
<dbReference type="InterPro" id="IPR006073">
    <property type="entry name" value="GTP-bd"/>
</dbReference>
<feature type="region of interest" description="G3" evidence="7">
    <location>
        <begin position="60"/>
        <end position="63"/>
    </location>
</feature>
<dbReference type="Pfam" id="PF01926">
    <property type="entry name" value="MMR_HSR1"/>
    <property type="match status" value="1"/>
</dbReference>
<comment type="subunit">
    <text evidence="6">Monomer.</text>
</comment>
<dbReference type="NCBIfam" id="TIGR00436">
    <property type="entry name" value="era"/>
    <property type="match status" value="1"/>
</dbReference>
<dbReference type="CDD" id="cd04163">
    <property type="entry name" value="Era"/>
    <property type="match status" value="1"/>
</dbReference>
<dbReference type="GO" id="GO:0005886">
    <property type="term" value="C:plasma membrane"/>
    <property type="evidence" value="ECO:0007669"/>
    <property type="project" value="UniProtKB-SubCell"/>
</dbReference>
<keyword evidence="6" id="KW-0963">Cytoplasm</keyword>
<keyword evidence="6" id="KW-0699">rRNA-binding</keyword>